<protein>
    <submittedName>
        <fullName evidence="2">Uncharacterized protein</fullName>
    </submittedName>
</protein>
<organism evidence="2 3">
    <name type="scientific">Prorocentrum cordatum</name>
    <dbReference type="NCBI Taxonomy" id="2364126"/>
    <lineage>
        <taxon>Eukaryota</taxon>
        <taxon>Sar</taxon>
        <taxon>Alveolata</taxon>
        <taxon>Dinophyceae</taxon>
        <taxon>Prorocentrales</taxon>
        <taxon>Prorocentraceae</taxon>
        <taxon>Prorocentrum</taxon>
    </lineage>
</organism>
<dbReference type="EMBL" id="CAUYUJ010012780">
    <property type="protein sequence ID" value="CAK0834581.1"/>
    <property type="molecule type" value="Genomic_DNA"/>
</dbReference>
<reference evidence="2" key="1">
    <citation type="submission" date="2023-10" db="EMBL/GenBank/DDBJ databases">
        <authorList>
            <person name="Chen Y."/>
            <person name="Shah S."/>
            <person name="Dougan E. K."/>
            <person name="Thang M."/>
            <person name="Chan C."/>
        </authorList>
    </citation>
    <scope>NUCLEOTIDE SEQUENCE [LARGE SCALE GENOMIC DNA]</scope>
</reference>
<name>A0ABN9SRW2_9DINO</name>
<proteinExistence type="predicted"/>
<dbReference type="Proteomes" id="UP001189429">
    <property type="component" value="Unassembled WGS sequence"/>
</dbReference>
<gene>
    <name evidence="2" type="ORF">PCOR1329_LOCUS31967</name>
</gene>
<evidence type="ECO:0000313" key="2">
    <source>
        <dbReference type="EMBL" id="CAK0834581.1"/>
    </source>
</evidence>
<feature type="region of interest" description="Disordered" evidence="1">
    <location>
        <begin position="1"/>
        <end position="26"/>
    </location>
</feature>
<accession>A0ABN9SRW2</accession>
<sequence>MWWAGRRKQECPSANDGHPSEVPASAYFQPGSAGWTVSTVTVRRDQRLDSDKVGELDPLVPLEVLEVGEGRRIKVRCCNGLDLEGRAMGVEGWVSCQTRSGEQLVARPADVDGEMV</sequence>
<evidence type="ECO:0000256" key="1">
    <source>
        <dbReference type="SAM" id="MobiDB-lite"/>
    </source>
</evidence>
<comment type="caution">
    <text evidence="2">The sequence shown here is derived from an EMBL/GenBank/DDBJ whole genome shotgun (WGS) entry which is preliminary data.</text>
</comment>
<evidence type="ECO:0000313" key="3">
    <source>
        <dbReference type="Proteomes" id="UP001189429"/>
    </source>
</evidence>
<keyword evidence="3" id="KW-1185">Reference proteome</keyword>